<evidence type="ECO:0000313" key="8">
    <source>
        <dbReference type="Proteomes" id="UP001201873"/>
    </source>
</evidence>
<feature type="region of interest" description="Disordered" evidence="5">
    <location>
        <begin position="221"/>
        <end position="254"/>
    </location>
</feature>
<keyword evidence="2 4" id="KW-0238">DNA-binding</keyword>
<dbReference type="InterPro" id="IPR001647">
    <property type="entry name" value="HTH_TetR"/>
</dbReference>
<reference evidence="7 8" key="1">
    <citation type="submission" date="2022-04" db="EMBL/GenBank/DDBJ databases">
        <title>Genome diversity in the genus Frankia.</title>
        <authorList>
            <person name="Carlos-Shanley C."/>
            <person name="Hahn D."/>
        </authorList>
    </citation>
    <scope>NUCLEOTIDE SEQUENCE [LARGE SCALE GENOMIC DNA]</scope>
    <source>
        <strain evidence="7 8">Ag45/Mut15</strain>
    </source>
</reference>
<accession>A0ABT0K4K3</accession>
<dbReference type="Gene3D" id="1.10.357.10">
    <property type="entry name" value="Tetracycline Repressor, domain 2"/>
    <property type="match status" value="1"/>
</dbReference>
<gene>
    <name evidence="7" type="ORF">MXD59_23670</name>
</gene>
<keyword evidence="3" id="KW-0804">Transcription</keyword>
<keyword evidence="1" id="KW-0805">Transcription regulation</keyword>
<proteinExistence type="predicted"/>
<dbReference type="InterPro" id="IPR036271">
    <property type="entry name" value="Tet_transcr_reg_TetR-rel_C_sf"/>
</dbReference>
<evidence type="ECO:0000256" key="5">
    <source>
        <dbReference type="SAM" id="MobiDB-lite"/>
    </source>
</evidence>
<dbReference type="PANTHER" id="PTHR30055:SF234">
    <property type="entry name" value="HTH-TYPE TRANSCRIPTIONAL REGULATOR BETI"/>
    <property type="match status" value="1"/>
</dbReference>
<dbReference type="SUPFAM" id="SSF46689">
    <property type="entry name" value="Homeodomain-like"/>
    <property type="match status" value="1"/>
</dbReference>
<dbReference type="EMBL" id="JALKFT010000042">
    <property type="protein sequence ID" value="MCK9878723.1"/>
    <property type="molecule type" value="Genomic_DNA"/>
</dbReference>
<evidence type="ECO:0000256" key="2">
    <source>
        <dbReference type="ARBA" id="ARBA00023125"/>
    </source>
</evidence>
<feature type="domain" description="HTH tetR-type" evidence="6">
    <location>
        <begin position="17"/>
        <end position="77"/>
    </location>
</feature>
<evidence type="ECO:0000259" key="6">
    <source>
        <dbReference type="PROSITE" id="PS50977"/>
    </source>
</evidence>
<name>A0ABT0K4K3_9ACTN</name>
<dbReference type="PRINTS" id="PR00455">
    <property type="entry name" value="HTHTETR"/>
</dbReference>
<dbReference type="SUPFAM" id="SSF48498">
    <property type="entry name" value="Tetracyclin repressor-like, C-terminal domain"/>
    <property type="match status" value="1"/>
</dbReference>
<dbReference type="PROSITE" id="PS50977">
    <property type="entry name" value="HTH_TETR_2"/>
    <property type="match status" value="1"/>
</dbReference>
<dbReference type="Proteomes" id="UP001201873">
    <property type="component" value="Unassembled WGS sequence"/>
</dbReference>
<protein>
    <submittedName>
        <fullName evidence="7">TetR/AcrR family transcriptional regulator</fullName>
    </submittedName>
</protein>
<evidence type="ECO:0000256" key="4">
    <source>
        <dbReference type="PROSITE-ProRule" id="PRU00335"/>
    </source>
</evidence>
<organism evidence="7 8">
    <name type="scientific">Frankia umida</name>
    <dbReference type="NCBI Taxonomy" id="573489"/>
    <lineage>
        <taxon>Bacteria</taxon>
        <taxon>Bacillati</taxon>
        <taxon>Actinomycetota</taxon>
        <taxon>Actinomycetes</taxon>
        <taxon>Frankiales</taxon>
        <taxon>Frankiaceae</taxon>
        <taxon>Frankia</taxon>
    </lineage>
</organism>
<keyword evidence="8" id="KW-1185">Reference proteome</keyword>
<sequence>MNSAAAPRRRTQLERRAESEEALLDAAADLVAERGVDGASLARIGSRAGASRGLPTHHFGSKDALVARLAQRAQDRIDEQNRANAARDGLHTGNSRGLDLLLLSVTTYLKRFENPDSDDRALIVMWGATFPVEASVAGMVDAERRSRDGWTELIESGQRDASIRTDIDARTSAVLLQGLIRGLAANLMADPHLVAQGHARRACATWIASALAAPADRCTCPTGGEDRGRALATEGDPVSAPARRRDTRARADQG</sequence>
<dbReference type="Pfam" id="PF00440">
    <property type="entry name" value="TetR_N"/>
    <property type="match status" value="1"/>
</dbReference>
<dbReference type="PANTHER" id="PTHR30055">
    <property type="entry name" value="HTH-TYPE TRANSCRIPTIONAL REGULATOR RUTR"/>
    <property type="match status" value="1"/>
</dbReference>
<feature type="DNA-binding region" description="H-T-H motif" evidence="4">
    <location>
        <begin position="40"/>
        <end position="59"/>
    </location>
</feature>
<evidence type="ECO:0000256" key="3">
    <source>
        <dbReference type="ARBA" id="ARBA00023163"/>
    </source>
</evidence>
<dbReference type="InterPro" id="IPR050109">
    <property type="entry name" value="HTH-type_TetR-like_transc_reg"/>
</dbReference>
<dbReference type="RefSeq" id="WP_248813440.1">
    <property type="nucleotide sequence ID" value="NZ_JALKFT010000042.1"/>
</dbReference>
<comment type="caution">
    <text evidence="7">The sequence shown here is derived from an EMBL/GenBank/DDBJ whole genome shotgun (WGS) entry which is preliminary data.</text>
</comment>
<evidence type="ECO:0000256" key="1">
    <source>
        <dbReference type="ARBA" id="ARBA00023015"/>
    </source>
</evidence>
<evidence type="ECO:0000313" key="7">
    <source>
        <dbReference type="EMBL" id="MCK9878723.1"/>
    </source>
</evidence>
<dbReference type="InterPro" id="IPR009057">
    <property type="entry name" value="Homeodomain-like_sf"/>
</dbReference>